<dbReference type="Pfam" id="PF00668">
    <property type="entry name" value="Condensation"/>
    <property type="match status" value="1"/>
</dbReference>
<reference evidence="6 7" key="1">
    <citation type="submission" date="2016-12" db="EMBL/GenBank/DDBJ databases">
        <title>The genomes of Aspergillus section Nigri reveals drivers in fungal speciation.</title>
        <authorList>
            <consortium name="DOE Joint Genome Institute"/>
            <person name="Vesth T.C."/>
            <person name="Nybo J."/>
            <person name="Theobald S."/>
            <person name="Brandl J."/>
            <person name="Frisvad J.C."/>
            <person name="Nielsen K.F."/>
            <person name="Lyhne E.K."/>
            <person name="Kogle M.E."/>
            <person name="Kuo A."/>
            <person name="Riley R."/>
            <person name="Clum A."/>
            <person name="Nolan M."/>
            <person name="Lipzen A."/>
            <person name="Salamov A."/>
            <person name="Henrissat B."/>
            <person name="Wiebenga A."/>
            <person name="De Vries R.P."/>
            <person name="Grigoriev I.V."/>
            <person name="Mortensen U.H."/>
            <person name="Andersen M.R."/>
            <person name="Baker S.E."/>
        </authorList>
    </citation>
    <scope>NUCLEOTIDE SEQUENCE [LARGE SCALE GENOMIC DNA]</scope>
    <source>
        <strain evidence="6 7">IBT 23096</strain>
    </source>
</reference>
<dbReference type="Pfam" id="PF00550">
    <property type="entry name" value="PP-binding"/>
    <property type="match status" value="1"/>
</dbReference>
<dbReference type="InterPro" id="IPR006162">
    <property type="entry name" value="Ppantetheine_attach_site"/>
</dbReference>
<dbReference type="Gene3D" id="3.30.559.10">
    <property type="entry name" value="Chloramphenicol acetyltransferase-like domain"/>
    <property type="match status" value="1"/>
</dbReference>
<keyword evidence="2" id="KW-0597">Phosphoprotein</keyword>
<dbReference type="CDD" id="cd19542">
    <property type="entry name" value="CT_NRPS-like"/>
    <property type="match status" value="1"/>
</dbReference>
<dbReference type="InterPro" id="IPR042099">
    <property type="entry name" value="ANL_N_sf"/>
</dbReference>
<keyword evidence="1" id="KW-0596">Phosphopantetheine</keyword>
<dbReference type="SUPFAM" id="SSF47336">
    <property type="entry name" value="ACP-like"/>
    <property type="match status" value="1"/>
</dbReference>
<keyword evidence="3" id="KW-0436">Ligase</keyword>
<dbReference type="Gene3D" id="3.40.50.12780">
    <property type="entry name" value="N-terminal domain of ligase-like"/>
    <property type="match status" value="1"/>
</dbReference>
<evidence type="ECO:0000256" key="4">
    <source>
        <dbReference type="ARBA" id="ARBA00029454"/>
    </source>
</evidence>
<dbReference type="SUPFAM" id="SSF56801">
    <property type="entry name" value="Acetyl-CoA synthetase-like"/>
    <property type="match status" value="1"/>
</dbReference>
<dbReference type="GO" id="GO:0016874">
    <property type="term" value="F:ligase activity"/>
    <property type="evidence" value="ECO:0007669"/>
    <property type="project" value="UniProtKB-KW"/>
</dbReference>
<dbReference type="InterPro" id="IPR045851">
    <property type="entry name" value="AMP-bd_C_sf"/>
</dbReference>
<evidence type="ECO:0000256" key="2">
    <source>
        <dbReference type="ARBA" id="ARBA00022553"/>
    </source>
</evidence>
<dbReference type="PROSITE" id="PS50075">
    <property type="entry name" value="CARRIER"/>
    <property type="match status" value="1"/>
</dbReference>
<dbReference type="InterPro" id="IPR036736">
    <property type="entry name" value="ACP-like_sf"/>
</dbReference>
<dbReference type="InterPro" id="IPR020845">
    <property type="entry name" value="AMP-binding_CS"/>
</dbReference>
<evidence type="ECO:0000256" key="1">
    <source>
        <dbReference type="ARBA" id="ARBA00022450"/>
    </source>
</evidence>
<evidence type="ECO:0000256" key="3">
    <source>
        <dbReference type="ARBA" id="ARBA00022598"/>
    </source>
</evidence>
<dbReference type="FunFam" id="3.30.300.30:FF:000015">
    <property type="entry name" value="Nonribosomal peptide synthase SidD"/>
    <property type="match status" value="1"/>
</dbReference>
<dbReference type="OrthoDB" id="416786at2759"/>
<dbReference type="STRING" id="1392250.A0A2I2FWX4"/>
<evidence type="ECO:0000313" key="7">
    <source>
        <dbReference type="Proteomes" id="UP000234275"/>
    </source>
</evidence>
<sequence>MWPMYIHGSDSDFVDVLRQVKDSRRRTPSNGWAYFASRFLNPGGQQAFDTHGPVEIVFNYLGLYQQFERDGALFCPPAASVDGVPDMAGDVPRFALIDVSVGAERGRLRFSFIYNRHMQHQEGIRRWIANCEQTLLGAAEQLAHMSQRYTLCDFPLLSLTYNDLDAFVRKVQAHIPSLEVEGAYPCSPIQRGILINQAKDERNYRTRFIWKVIAGEDSHSVDLGRLQQAWQRVINRHAILRTIFIDSVSGASTDQVVRGSALAEVDVVKGTVGDPIAAIEEQLKATGGDGRLLHRLLLYAAPTGTFCALDINHALIDAHSVQILERDLRLAYDGKLPTGRGPLFSDYIAYLQRLPEAGAEAYWKAYMKGVEPCVLPTLCDQKAEGEGRSQFVASVDLGSGAQLHTFCQHHEVTLANLFQVAWGLLLRTYTGSSSICFGYLNSGRDVPVPEVQDTVGPFINMLVCRMEPASDTSLLSLVQGSQKQYLESLPYQHYSLADVLHLARMPCDELFNTVISVQRLGTGHQEETSIGLERVRGYDPTEYDAMVTISIEDEHIRIHLSTWTTSLSDRQAQRVSNALGQLVFEIVERPYCTASQLNLLGENDRKEIYMWNRNVPKRVDELVHKQIEERCRTQPNSPAVCAWDGDFTYAELDQLSSALAIHLMELGIRPGVFVPLCFEKSRWTTVAILSVMKAGGAFVLLDSSHPSARLQRICQEVSAPVIVTSVLQRSRAEQLAAQVVVVGDKAVSWQNRSDPSRDSTVAPQDPLYIVFTSGSTGRPKGAIVTHAAFSSSALRYGNSLALTQESRVLQFVSYGFDVSISDSLTTLLFGACICVPSETVRMEDPAGAITAYKVNWALLTPSVIKSIRPQEVPSLRSVALIGEPMSRTDVATWAAHVRLVNSYGPAECSVVSAVHGGIHSESEAQVISRGVGCACWIADPEDHERLLPIGAVGELLIEGPIVGHGYLNDPVKSAAAFIKPPTWLRSFRGSDATEDCLYKTGDLVRYTADGSLQFIGRRDTQVKIRGQRIELGEIEHYTRQCFPGAQDVVAEVVTPTEVGRPPMLVAFLRVDAKDVRHLDDDLSPPTDAFRAGVLTAEVRLYEAVPAYMVPAVFLPLVAVPLTTTGKTDRRRLRDRAAALSRAEIESYRVAASARRMPATTGAWTLRLLWGQVLKMPPDTISADDSFFRLGGDSVTAMLLVGAARKAGLALYVTDVFQCPRLFEMSNRLDLADRSAQKEPSSFVNRVGM</sequence>
<dbReference type="SUPFAM" id="SSF52777">
    <property type="entry name" value="CoA-dependent acyltransferases"/>
    <property type="match status" value="3"/>
</dbReference>
<evidence type="ECO:0000313" key="6">
    <source>
        <dbReference type="EMBL" id="PLB45141.1"/>
    </source>
</evidence>
<keyword evidence="7" id="KW-1185">Reference proteome</keyword>
<dbReference type="Gene3D" id="3.30.300.30">
    <property type="match status" value="1"/>
</dbReference>
<accession>A0A2I2FWX4</accession>
<name>A0A2I2FWX4_9EURO</name>
<protein>
    <submittedName>
        <fullName evidence="6">Acetyl-CoA synthetase-like protein</fullName>
    </submittedName>
</protein>
<dbReference type="PROSITE" id="PS00455">
    <property type="entry name" value="AMP_BINDING"/>
    <property type="match status" value="1"/>
</dbReference>
<dbReference type="FunFam" id="3.30.559.30:FF:000005">
    <property type="entry name" value="Nonribosomal peptide synthase Pes1"/>
    <property type="match status" value="1"/>
</dbReference>
<dbReference type="Gene3D" id="3.30.559.30">
    <property type="entry name" value="Nonribosomal peptide synthetase, condensation domain"/>
    <property type="match status" value="2"/>
</dbReference>
<dbReference type="EMBL" id="MSFO01000008">
    <property type="protein sequence ID" value="PLB45141.1"/>
    <property type="molecule type" value="Genomic_DNA"/>
</dbReference>
<dbReference type="PANTHER" id="PTHR45398">
    <property type="match status" value="1"/>
</dbReference>
<proteinExistence type="inferred from homology"/>
<comment type="caution">
    <text evidence="6">The sequence shown here is derived from an EMBL/GenBank/DDBJ whole genome shotgun (WGS) entry which is preliminary data.</text>
</comment>
<organism evidence="6 7">
    <name type="scientific">Aspergillus steynii IBT 23096</name>
    <dbReference type="NCBI Taxonomy" id="1392250"/>
    <lineage>
        <taxon>Eukaryota</taxon>
        <taxon>Fungi</taxon>
        <taxon>Dikarya</taxon>
        <taxon>Ascomycota</taxon>
        <taxon>Pezizomycotina</taxon>
        <taxon>Eurotiomycetes</taxon>
        <taxon>Eurotiomycetidae</taxon>
        <taxon>Eurotiales</taxon>
        <taxon>Aspergillaceae</taxon>
        <taxon>Aspergillus</taxon>
        <taxon>Aspergillus subgen. Circumdati</taxon>
    </lineage>
</organism>
<dbReference type="Pfam" id="PF00501">
    <property type="entry name" value="AMP-binding"/>
    <property type="match status" value="1"/>
</dbReference>
<feature type="domain" description="Carrier" evidence="5">
    <location>
        <begin position="1156"/>
        <end position="1232"/>
    </location>
</feature>
<dbReference type="NCBIfam" id="TIGR01733">
    <property type="entry name" value="AA-adenyl-dom"/>
    <property type="match status" value="1"/>
</dbReference>
<dbReference type="PANTHER" id="PTHR45398:SF1">
    <property type="entry name" value="ENZYME, PUTATIVE (JCVI)-RELATED"/>
    <property type="match status" value="1"/>
</dbReference>
<dbReference type="GO" id="GO:1904091">
    <property type="term" value="F:non-ribosomal peptide synthetase activity"/>
    <property type="evidence" value="ECO:0007669"/>
    <property type="project" value="UniProtKB-ARBA"/>
</dbReference>
<dbReference type="GeneID" id="36562786"/>
<dbReference type="AlphaFoldDB" id="A0A2I2FWX4"/>
<dbReference type="Gene3D" id="1.10.1200.10">
    <property type="entry name" value="ACP-like"/>
    <property type="match status" value="1"/>
</dbReference>
<evidence type="ECO:0000259" key="5">
    <source>
        <dbReference type="PROSITE" id="PS50075"/>
    </source>
</evidence>
<comment type="similarity">
    <text evidence="4">Belongs to the NRP synthetase family.</text>
</comment>
<dbReference type="InterPro" id="IPR010071">
    <property type="entry name" value="AA_adenyl_dom"/>
</dbReference>
<dbReference type="InterPro" id="IPR000873">
    <property type="entry name" value="AMP-dep_synth/lig_dom"/>
</dbReference>
<dbReference type="InterPro" id="IPR001242">
    <property type="entry name" value="Condensation_dom"/>
</dbReference>
<dbReference type="InterPro" id="IPR009081">
    <property type="entry name" value="PP-bd_ACP"/>
</dbReference>
<dbReference type="VEuPathDB" id="FungiDB:P170DRAFT_513186"/>
<gene>
    <name evidence="6" type="ORF">P170DRAFT_513186</name>
</gene>
<dbReference type="PROSITE" id="PS00012">
    <property type="entry name" value="PHOSPHOPANTETHEINE"/>
    <property type="match status" value="1"/>
</dbReference>
<dbReference type="InterPro" id="IPR023213">
    <property type="entry name" value="CAT-like_dom_sf"/>
</dbReference>
<dbReference type="FunFam" id="3.40.50.12780:FF:000014">
    <property type="entry name" value="Nonribosomal peptide synthetase 1"/>
    <property type="match status" value="1"/>
</dbReference>
<dbReference type="Proteomes" id="UP000234275">
    <property type="component" value="Unassembled WGS sequence"/>
</dbReference>
<dbReference type="CDD" id="cd05918">
    <property type="entry name" value="A_NRPS_SidN3_like"/>
    <property type="match status" value="1"/>
</dbReference>
<dbReference type="RefSeq" id="XP_024700443.1">
    <property type="nucleotide sequence ID" value="XM_024855080.1"/>
</dbReference>